<dbReference type="GO" id="GO:0005509">
    <property type="term" value="F:calcium ion binding"/>
    <property type="evidence" value="ECO:0007669"/>
    <property type="project" value="InterPro"/>
</dbReference>
<feature type="domain" description="EF-hand" evidence="4">
    <location>
        <begin position="47"/>
        <end position="82"/>
    </location>
</feature>
<evidence type="ECO:0000313" key="5">
    <source>
        <dbReference type="EMBL" id="CDW58617.1"/>
    </source>
</evidence>
<dbReference type="Proteomes" id="UP000030665">
    <property type="component" value="Unassembled WGS sequence"/>
</dbReference>
<evidence type="ECO:0000256" key="3">
    <source>
        <dbReference type="ARBA" id="ARBA00022837"/>
    </source>
</evidence>
<accession>A0A077ZE17</accession>
<keyword evidence="3" id="KW-0106">Calcium</keyword>
<keyword evidence="2" id="KW-0677">Repeat</keyword>
<feature type="domain" description="EF-hand" evidence="4">
    <location>
        <begin position="96"/>
        <end position="126"/>
    </location>
</feature>
<keyword evidence="1" id="KW-0732">Signal</keyword>
<dbReference type="Gene3D" id="1.10.238.10">
    <property type="entry name" value="EF-hand"/>
    <property type="match status" value="1"/>
</dbReference>
<evidence type="ECO:0000259" key="4">
    <source>
        <dbReference type="PROSITE" id="PS50222"/>
    </source>
</evidence>
<evidence type="ECO:0000256" key="2">
    <source>
        <dbReference type="ARBA" id="ARBA00022737"/>
    </source>
</evidence>
<gene>
    <name evidence="5" type="ORF">TTRE_0000694101</name>
</gene>
<dbReference type="InterPro" id="IPR011992">
    <property type="entry name" value="EF-hand-dom_pair"/>
</dbReference>
<dbReference type="InterPro" id="IPR002048">
    <property type="entry name" value="EF_hand_dom"/>
</dbReference>
<dbReference type="OrthoDB" id="289247at2759"/>
<sequence length="126" mass="14639">MVLVANTLWRIRSLFFQHCTFCEYSSELFRHVKEHLKGRLNLDEGMSADSVKFHYFRMYDVNKDARLDGTEIIKAVTHSHADAAHPTPNTQFSDEDLERIVDRTLASQDVNNDGYIDFAEFINSRP</sequence>
<protein>
    <submittedName>
        <fullName evidence="5">EF-hand 7 domain containing protein</fullName>
    </submittedName>
</protein>
<dbReference type="InterPro" id="IPR018247">
    <property type="entry name" value="EF_Hand_1_Ca_BS"/>
</dbReference>
<dbReference type="PANTHER" id="PTHR23104">
    <property type="entry name" value="MULTIPLE COAGULATION FACTOR DEFICIENCY PROTEIN 2 NEURAL STEM CELL DERIVED NEURONAL SURVIVAL PROTEIN"/>
    <property type="match status" value="1"/>
</dbReference>
<organism evidence="5 6">
    <name type="scientific">Trichuris trichiura</name>
    <name type="common">Whipworm</name>
    <name type="synonym">Trichocephalus trichiurus</name>
    <dbReference type="NCBI Taxonomy" id="36087"/>
    <lineage>
        <taxon>Eukaryota</taxon>
        <taxon>Metazoa</taxon>
        <taxon>Ecdysozoa</taxon>
        <taxon>Nematoda</taxon>
        <taxon>Enoplea</taxon>
        <taxon>Dorylaimia</taxon>
        <taxon>Trichinellida</taxon>
        <taxon>Trichuridae</taxon>
        <taxon>Trichuris</taxon>
    </lineage>
</organism>
<name>A0A077ZE17_TRITR</name>
<evidence type="ECO:0000256" key="1">
    <source>
        <dbReference type="ARBA" id="ARBA00022729"/>
    </source>
</evidence>
<dbReference type="EMBL" id="HG806381">
    <property type="protein sequence ID" value="CDW58617.1"/>
    <property type="molecule type" value="Genomic_DNA"/>
</dbReference>
<dbReference type="InterPro" id="IPR052110">
    <property type="entry name" value="MCFD2-like"/>
</dbReference>
<keyword evidence="6" id="KW-1185">Reference proteome</keyword>
<dbReference type="STRING" id="36087.A0A077ZE17"/>
<evidence type="ECO:0000313" key="6">
    <source>
        <dbReference type="Proteomes" id="UP000030665"/>
    </source>
</evidence>
<dbReference type="PROSITE" id="PS50222">
    <property type="entry name" value="EF_HAND_2"/>
    <property type="match status" value="2"/>
</dbReference>
<dbReference type="SUPFAM" id="SSF47473">
    <property type="entry name" value="EF-hand"/>
    <property type="match status" value="1"/>
</dbReference>
<reference evidence="5" key="1">
    <citation type="submission" date="2014-01" db="EMBL/GenBank/DDBJ databases">
        <authorList>
            <person name="Aslett M."/>
        </authorList>
    </citation>
    <scope>NUCLEOTIDE SEQUENCE</scope>
</reference>
<dbReference type="PROSITE" id="PS00018">
    <property type="entry name" value="EF_HAND_1"/>
    <property type="match status" value="1"/>
</dbReference>
<reference evidence="5" key="2">
    <citation type="submission" date="2014-03" db="EMBL/GenBank/DDBJ databases">
        <title>The whipworm genome and dual-species transcriptomics of an intimate host-pathogen interaction.</title>
        <authorList>
            <person name="Foth B.J."/>
            <person name="Tsai I.J."/>
            <person name="Reid A.J."/>
            <person name="Bancroft A.J."/>
            <person name="Nichol S."/>
            <person name="Tracey A."/>
            <person name="Holroyd N."/>
            <person name="Cotton J.A."/>
            <person name="Stanley E.J."/>
            <person name="Zarowiecki M."/>
            <person name="Liu J.Z."/>
            <person name="Huckvale T."/>
            <person name="Cooper P.J."/>
            <person name="Grencis R.K."/>
            <person name="Berriman M."/>
        </authorList>
    </citation>
    <scope>NUCLEOTIDE SEQUENCE [LARGE SCALE GENOMIC DNA]</scope>
</reference>
<dbReference type="AlphaFoldDB" id="A0A077ZE17"/>
<dbReference type="Pfam" id="PF13499">
    <property type="entry name" value="EF-hand_7"/>
    <property type="match status" value="1"/>
</dbReference>
<dbReference type="PANTHER" id="PTHR23104:SF17">
    <property type="entry name" value="EF-HAND DOMAIN-CONTAINING PROTEIN"/>
    <property type="match status" value="1"/>
</dbReference>
<proteinExistence type="predicted"/>